<proteinExistence type="predicted"/>
<dbReference type="InterPro" id="IPR000477">
    <property type="entry name" value="RT_dom"/>
</dbReference>
<dbReference type="SUPFAM" id="SSF50630">
    <property type="entry name" value="Acid proteases"/>
    <property type="match status" value="1"/>
</dbReference>
<keyword evidence="2" id="KW-0808">Transferase</keyword>
<dbReference type="InterPro" id="IPR018061">
    <property type="entry name" value="Retropepsins"/>
</dbReference>
<evidence type="ECO:0000256" key="5">
    <source>
        <dbReference type="ARBA" id="ARBA00022759"/>
    </source>
</evidence>
<keyword evidence="1" id="KW-0645">Protease</keyword>
<dbReference type="Pfam" id="PF00077">
    <property type="entry name" value="RVP"/>
    <property type="match status" value="1"/>
</dbReference>
<accession>W0M7D6</accession>
<evidence type="ECO:0000256" key="3">
    <source>
        <dbReference type="ARBA" id="ARBA00022695"/>
    </source>
</evidence>
<evidence type="ECO:0000256" key="6">
    <source>
        <dbReference type="ARBA" id="ARBA00022801"/>
    </source>
</evidence>
<dbReference type="Gene3D" id="3.10.10.10">
    <property type="entry name" value="HIV Type 1 Reverse Transcriptase, subunit A, domain 1"/>
    <property type="match status" value="1"/>
</dbReference>
<dbReference type="InterPro" id="IPR043502">
    <property type="entry name" value="DNA/RNA_pol_sf"/>
</dbReference>
<organism evidence="9">
    <name type="scientific">Dioscorea cayennensis subsp. rotundata</name>
    <name type="common">White Guinea yam</name>
    <name type="synonym">Dioscorea rotundata</name>
    <dbReference type="NCBI Taxonomy" id="55577"/>
    <lineage>
        <taxon>Eukaryota</taxon>
        <taxon>Viridiplantae</taxon>
        <taxon>Streptophyta</taxon>
        <taxon>Embryophyta</taxon>
        <taxon>Tracheophyta</taxon>
        <taxon>Spermatophyta</taxon>
        <taxon>Magnoliopsida</taxon>
        <taxon>Liliopsida</taxon>
        <taxon>Dioscoreales</taxon>
        <taxon>Dioscoreaceae</taxon>
        <taxon>Dioscorea</taxon>
    </lineage>
</organism>
<feature type="domain" description="Reverse transcriptase" evidence="8">
    <location>
        <begin position="251"/>
        <end position="433"/>
    </location>
</feature>
<evidence type="ECO:0000256" key="7">
    <source>
        <dbReference type="ARBA" id="ARBA00022918"/>
    </source>
</evidence>
<dbReference type="GO" id="GO:0008233">
    <property type="term" value="F:peptidase activity"/>
    <property type="evidence" value="ECO:0007669"/>
    <property type="project" value="UniProtKB-KW"/>
</dbReference>
<dbReference type="PANTHER" id="PTHR33064:SF37">
    <property type="entry name" value="RIBONUCLEASE H"/>
    <property type="match status" value="1"/>
</dbReference>
<evidence type="ECO:0000313" key="9">
    <source>
        <dbReference type="EMBL" id="AHG32726.1"/>
    </source>
</evidence>
<dbReference type="GO" id="GO:0004519">
    <property type="term" value="F:endonuclease activity"/>
    <property type="evidence" value="ECO:0007669"/>
    <property type="project" value="UniProtKB-KW"/>
</dbReference>
<dbReference type="Gene3D" id="3.30.70.270">
    <property type="match status" value="2"/>
</dbReference>
<dbReference type="GO" id="GO:0006508">
    <property type="term" value="P:proteolysis"/>
    <property type="evidence" value="ECO:0007669"/>
    <property type="project" value="UniProtKB-KW"/>
</dbReference>
<dbReference type="EMBL" id="KF830001">
    <property type="protein sequence ID" value="AHG32726.1"/>
    <property type="molecule type" value="Genomic_DNA"/>
</dbReference>
<dbReference type="GO" id="GO:0003964">
    <property type="term" value="F:RNA-directed DNA polymerase activity"/>
    <property type="evidence" value="ECO:0007669"/>
    <property type="project" value="UniProtKB-KW"/>
</dbReference>
<keyword evidence="7" id="KW-0695">RNA-directed DNA polymerase</keyword>
<evidence type="ECO:0000259" key="8">
    <source>
        <dbReference type="PROSITE" id="PS50878"/>
    </source>
</evidence>
<keyword evidence="4" id="KW-0540">Nuclease</keyword>
<evidence type="ECO:0000256" key="1">
    <source>
        <dbReference type="ARBA" id="ARBA00022670"/>
    </source>
</evidence>
<keyword evidence="6" id="KW-0378">Hydrolase</keyword>
<evidence type="ECO:0000256" key="2">
    <source>
        <dbReference type="ARBA" id="ARBA00022679"/>
    </source>
</evidence>
<dbReference type="Pfam" id="PF00078">
    <property type="entry name" value="RVT_1"/>
    <property type="match status" value="1"/>
</dbReference>
<keyword evidence="3" id="KW-0548">Nucleotidyltransferase</keyword>
<sequence length="579" mass="65545">QVAAALPVKERRNGLYNLTVELDIPGAVPFKVNAILDTGATTCCINEEGLPKEILEDSTFEVKFTGANSVMTARKKLKYGNMRIGDHHFRIPYTFAFPLKLGGGEQLILGCNFIRSMNGGVRIEGDEVTFYKNVTTIKTQQEVPKVLALEELEMEEEEYIAMQESCSAICPVVNINFTQKFGDLIQELKNAGYIGEEPMKFWAQNKVTCKLDIINPDLTIQDKPLKHVTPSMEEAFRKHIQALLKLKVIRPSTSKHRTTAFIVHSGTTVDPKTGVETKGKERMVFNYKRLNDNTEKDQYSLPGINTILKRIGQSVIYSKFDLKSGFHQVAMDPESIQWTAFWVPDGLYEWLVMPFGLKNAPAVFQRKMDNCFRGTEDFIAVYIDDILVFSRSQEEHAQHLKQMLEICRRNGLVLSPTKMKIGTQVVEFLGAVIGNRKIQLQSHIIKKIADFSDEEIKTTKGLRSWLGILNYARNYIPNLGKILGLLYSKTSPSSEKRMNAQDWELVRKVKKTVNELPDLMIPPEECCIIIETDGCMSGWGGVCKWKKFLKDPRITEQVCAYASGRFDPPKSTIDAEIHA</sequence>
<dbReference type="InterPro" id="IPR021109">
    <property type="entry name" value="Peptidase_aspartic_dom_sf"/>
</dbReference>
<dbReference type="CDD" id="cd01647">
    <property type="entry name" value="RT_LTR"/>
    <property type="match status" value="1"/>
</dbReference>
<evidence type="ECO:0000256" key="4">
    <source>
        <dbReference type="ARBA" id="ARBA00022722"/>
    </source>
</evidence>
<dbReference type="FunFam" id="3.10.10.10:FF:000007">
    <property type="entry name" value="Retrovirus-related Pol polyprotein from transposon 17.6-like Protein"/>
    <property type="match status" value="1"/>
</dbReference>
<keyword evidence="5" id="KW-0255">Endonuclease</keyword>
<name>W0M7D6_DIOCR</name>
<reference evidence="9" key="1">
    <citation type="submission" date="2013-10" db="EMBL/GenBank/DDBJ databases">
        <title>The genome of yams (Dioscorea cayenensis-rotundata spp.) hosts endogenous sequences from four distinct badnavirus species.</title>
        <authorList>
            <person name="Umber M."/>
            <person name="Filloux D."/>
            <person name="Muller E."/>
            <person name="Laboureau N."/>
            <person name="Galzi S."/>
            <person name="Roumagnac P."/>
            <person name="Iskra-Caruana M.-L."/>
            <person name="Pavis C."/>
            <person name="Teycheney P.-Y."/>
            <person name="Seal S.E."/>
        </authorList>
    </citation>
    <scope>NUCLEOTIDE SEQUENCE</scope>
</reference>
<feature type="non-terminal residue" evidence="9">
    <location>
        <position position="579"/>
    </location>
</feature>
<dbReference type="PANTHER" id="PTHR33064">
    <property type="entry name" value="POL PROTEIN"/>
    <property type="match status" value="1"/>
</dbReference>
<dbReference type="PROSITE" id="PS50878">
    <property type="entry name" value="RT_POL"/>
    <property type="match status" value="1"/>
</dbReference>
<feature type="non-terminal residue" evidence="9">
    <location>
        <position position="1"/>
    </location>
</feature>
<dbReference type="SUPFAM" id="SSF56672">
    <property type="entry name" value="DNA/RNA polymerases"/>
    <property type="match status" value="1"/>
</dbReference>
<protein>
    <submittedName>
        <fullName evidence="9">ORF3</fullName>
    </submittedName>
</protein>
<dbReference type="AlphaFoldDB" id="W0M7D6"/>
<dbReference type="InterPro" id="IPR051320">
    <property type="entry name" value="Viral_Replic_Matur_Polypro"/>
</dbReference>
<dbReference type="Gene3D" id="2.40.70.10">
    <property type="entry name" value="Acid Proteases"/>
    <property type="match status" value="1"/>
</dbReference>
<dbReference type="InterPro" id="IPR043128">
    <property type="entry name" value="Rev_trsase/Diguanyl_cyclase"/>
</dbReference>